<sequence length="183" mass="21110">MSDAKIFLEICYAKEKFNPIYTLHSLSYFTELIGGLNVDTVAQEIPHWSNNNLSLKKEKIITIQEKLLQGELKFRVLFYFPESQELINALSQTYGKSVQEVKTYSCEGNVLLGYGTIYISLEEKFAKLRIFPDIDVLANMIMRTSLICSYLEKLCQETNALSAHWEDFDDEILMTIWSNKVAI</sequence>
<dbReference type="RefSeq" id="WP_127086775.1">
    <property type="nucleotide sequence ID" value="NZ_RSCL01000037.1"/>
</dbReference>
<comment type="caution">
    <text evidence="1">The sequence shown here is derived from an EMBL/GenBank/DDBJ whole genome shotgun (WGS) entry which is preliminary data.</text>
</comment>
<dbReference type="AlphaFoldDB" id="A0A3S1C437"/>
<dbReference type="OrthoDB" id="9971248at2"/>
<proteinExistence type="predicted"/>
<protein>
    <submittedName>
        <fullName evidence="1">Uncharacterized protein</fullName>
    </submittedName>
</protein>
<accession>A0A3S1C437</accession>
<dbReference type="EMBL" id="RSCL01000037">
    <property type="protein sequence ID" value="RUS96251.1"/>
    <property type="molecule type" value="Genomic_DNA"/>
</dbReference>
<evidence type="ECO:0000313" key="1">
    <source>
        <dbReference type="EMBL" id="RUS96251.1"/>
    </source>
</evidence>
<reference evidence="1" key="2">
    <citation type="journal article" date="2019" name="Genome Biol. Evol.">
        <title>Day and night: Metabolic profiles and evolutionary relationships of six axenic non-marine cyanobacteria.</title>
        <authorList>
            <person name="Will S.E."/>
            <person name="Henke P."/>
            <person name="Boedeker C."/>
            <person name="Huang S."/>
            <person name="Brinkmann H."/>
            <person name="Rohde M."/>
            <person name="Jarek M."/>
            <person name="Friedl T."/>
            <person name="Seufert S."/>
            <person name="Schumacher M."/>
            <person name="Overmann J."/>
            <person name="Neumann-Schaal M."/>
            <person name="Petersen J."/>
        </authorList>
    </citation>
    <scope>NUCLEOTIDE SEQUENCE [LARGE SCALE GENOMIC DNA]</scope>
    <source>
        <strain evidence="1">PCC 7102</strain>
    </source>
</reference>
<gene>
    <name evidence="1" type="ORF">DSM106972_087930</name>
</gene>
<keyword evidence="2" id="KW-1185">Reference proteome</keyword>
<dbReference type="Proteomes" id="UP000271624">
    <property type="component" value="Unassembled WGS sequence"/>
</dbReference>
<organism evidence="1 2">
    <name type="scientific">Dulcicalothrix desertica PCC 7102</name>
    <dbReference type="NCBI Taxonomy" id="232991"/>
    <lineage>
        <taxon>Bacteria</taxon>
        <taxon>Bacillati</taxon>
        <taxon>Cyanobacteriota</taxon>
        <taxon>Cyanophyceae</taxon>
        <taxon>Nostocales</taxon>
        <taxon>Calotrichaceae</taxon>
        <taxon>Dulcicalothrix</taxon>
    </lineage>
</organism>
<reference evidence="1" key="1">
    <citation type="submission" date="2018-12" db="EMBL/GenBank/DDBJ databases">
        <authorList>
            <person name="Will S."/>
            <person name="Neumann-Schaal M."/>
            <person name="Henke P."/>
        </authorList>
    </citation>
    <scope>NUCLEOTIDE SEQUENCE</scope>
    <source>
        <strain evidence="1">PCC 7102</strain>
    </source>
</reference>
<name>A0A3S1C437_9CYAN</name>
<evidence type="ECO:0000313" key="2">
    <source>
        <dbReference type="Proteomes" id="UP000271624"/>
    </source>
</evidence>